<proteinExistence type="predicted"/>
<keyword evidence="1" id="KW-0472">Membrane</keyword>
<dbReference type="Proteomes" id="UP000515909">
    <property type="component" value="Chromosome"/>
</dbReference>
<protein>
    <submittedName>
        <fullName evidence="2">Uncharacterized protein</fullName>
    </submittedName>
</protein>
<feature type="transmembrane region" description="Helical" evidence="1">
    <location>
        <begin position="20"/>
        <end position="40"/>
    </location>
</feature>
<gene>
    <name evidence="2" type="ORF">HCR03_16570</name>
</gene>
<evidence type="ECO:0000256" key="1">
    <source>
        <dbReference type="SAM" id="Phobius"/>
    </source>
</evidence>
<evidence type="ECO:0000313" key="3">
    <source>
        <dbReference type="Proteomes" id="UP000515909"/>
    </source>
</evidence>
<feature type="transmembrane region" description="Helical" evidence="1">
    <location>
        <begin position="207"/>
        <end position="227"/>
    </location>
</feature>
<feature type="transmembrane region" description="Helical" evidence="1">
    <location>
        <begin position="283"/>
        <end position="300"/>
    </location>
</feature>
<dbReference type="EMBL" id="CP060286">
    <property type="protein sequence ID" value="QNK40270.1"/>
    <property type="molecule type" value="Genomic_DNA"/>
</dbReference>
<accession>A0A7G8T9H9</accession>
<feature type="transmembrane region" description="Helical" evidence="1">
    <location>
        <begin position="247"/>
        <end position="276"/>
    </location>
</feature>
<feature type="transmembrane region" description="Helical" evidence="1">
    <location>
        <begin position="336"/>
        <end position="356"/>
    </location>
</feature>
<organism evidence="2 3">
    <name type="scientific">Caproicibacter fermentans</name>
    <dbReference type="NCBI Taxonomy" id="2576756"/>
    <lineage>
        <taxon>Bacteria</taxon>
        <taxon>Bacillati</taxon>
        <taxon>Bacillota</taxon>
        <taxon>Clostridia</taxon>
        <taxon>Eubacteriales</taxon>
        <taxon>Acutalibacteraceae</taxon>
        <taxon>Caproicibacter</taxon>
    </lineage>
</organism>
<dbReference type="AlphaFoldDB" id="A0A7G8T9H9"/>
<name>A0A7G8T9H9_9FIRM</name>
<sequence>MSDMVKAERQKILSRKTTKILFVAGILLIIAYFFFFQFFYNTVFYNYETGKMDSANGFAAIEQRKEIAALFDGKLTKDTLMEMQQKLTDAKASTEGQDENSAFSATYVYRDQTAILEHMVNADGSMKSLHEAYPNSQSVTLGYCDGWDMMLSGMGGVLSLLMCLIVVIGLSPVFAEEYACHTDSVICAARYGKTKLTTAKIIASLEAVIRIYTVYLILYILLYGGFYGLDGWNVSIQSVLHYASSTYAINFLQMFLTTVMLNILGIVALTVITLFLSAKMGSPVFALIVSCIVCFLPVLFDFSDSLPILQKTQEICPIFMLHINGVFAKMQTYLGIVQPTAMGIFNLGLIAIFYALTKSTFKQHQVTG</sequence>
<keyword evidence="1" id="KW-0812">Transmembrane</keyword>
<dbReference type="RefSeq" id="WP_187035491.1">
    <property type="nucleotide sequence ID" value="NZ_CP060286.1"/>
</dbReference>
<dbReference type="KEGG" id="cfem:HCR03_16570"/>
<keyword evidence="1" id="KW-1133">Transmembrane helix</keyword>
<evidence type="ECO:0000313" key="2">
    <source>
        <dbReference type="EMBL" id="QNK40270.1"/>
    </source>
</evidence>
<reference evidence="2 3" key="1">
    <citation type="submission" date="2020-08" db="EMBL/GenBank/DDBJ databases">
        <title>The isolate Caproiciproducens sp. 7D4C2 produces n-caproate at mildly acidic conditions from hexoses: genome and rBOX comparison with related strains and chain-elongating bacteria.</title>
        <authorList>
            <person name="Esquivel-Elizondo S."/>
            <person name="Bagci C."/>
            <person name="Temovska M."/>
            <person name="Jeon B.S."/>
            <person name="Bessarab I."/>
            <person name="Williams R.B.H."/>
            <person name="Huson D.H."/>
            <person name="Angenent L.T."/>
        </authorList>
    </citation>
    <scope>NUCLEOTIDE SEQUENCE [LARGE SCALE GENOMIC DNA]</scope>
    <source>
        <strain evidence="2 3">7D4C2</strain>
    </source>
</reference>
<feature type="transmembrane region" description="Helical" evidence="1">
    <location>
        <begin position="157"/>
        <end position="175"/>
    </location>
</feature>